<proteinExistence type="predicted"/>
<organism evidence="3 4">
    <name type="scientific">Tanacetum coccineum</name>
    <dbReference type="NCBI Taxonomy" id="301880"/>
    <lineage>
        <taxon>Eukaryota</taxon>
        <taxon>Viridiplantae</taxon>
        <taxon>Streptophyta</taxon>
        <taxon>Embryophyta</taxon>
        <taxon>Tracheophyta</taxon>
        <taxon>Spermatophyta</taxon>
        <taxon>Magnoliopsida</taxon>
        <taxon>eudicotyledons</taxon>
        <taxon>Gunneridae</taxon>
        <taxon>Pentapetalae</taxon>
        <taxon>asterids</taxon>
        <taxon>campanulids</taxon>
        <taxon>Asterales</taxon>
        <taxon>Asteraceae</taxon>
        <taxon>Asteroideae</taxon>
        <taxon>Anthemideae</taxon>
        <taxon>Anthemidinae</taxon>
        <taxon>Tanacetum</taxon>
    </lineage>
</organism>
<evidence type="ECO:0000256" key="2">
    <source>
        <dbReference type="SAM" id="MobiDB-lite"/>
    </source>
</evidence>
<evidence type="ECO:0000256" key="1">
    <source>
        <dbReference type="SAM" id="Coils"/>
    </source>
</evidence>
<evidence type="ECO:0000313" key="4">
    <source>
        <dbReference type="Proteomes" id="UP001151760"/>
    </source>
</evidence>
<comment type="caution">
    <text evidence="3">The sequence shown here is derived from an EMBL/GenBank/DDBJ whole genome shotgun (WGS) entry which is preliminary data.</text>
</comment>
<dbReference type="Proteomes" id="UP001151760">
    <property type="component" value="Unassembled WGS sequence"/>
</dbReference>
<keyword evidence="1" id="KW-0175">Coiled coil</keyword>
<feature type="region of interest" description="Disordered" evidence="2">
    <location>
        <begin position="20"/>
        <end position="59"/>
    </location>
</feature>
<protein>
    <submittedName>
        <fullName evidence="3">Uncharacterized protein</fullName>
    </submittedName>
</protein>
<gene>
    <name evidence="3" type="ORF">Tco_0857533</name>
</gene>
<feature type="compositionally biased region" description="Acidic residues" evidence="2">
    <location>
        <begin position="145"/>
        <end position="158"/>
    </location>
</feature>
<sequence length="185" mass="20521">MKSMQDQVRAGVIPYKTDQDILDEVVPSTNRQNMSGKGRKLPGGGSTSRRRGPQAFSDAISREELDRILRQKDQEAELLRKLTAEAQQRAYLAALKADAAYQNSETMYGAIASTSNSQLPRFITNPHNNDELRGVELARDRELLGGDDDVGDNNEEGDNQQLGGDYSEDEEGDNEEVQNESEESD</sequence>
<feature type="compositionally biased region" description="Acidic residues" evidence="2">
    <location>
        <begin position="166"/>
        <end position="185"/>
    </location>
</feature>
<accession>A0ABQ5B6H1</accession>
<reference evidence="3" key="1">
    <citation type="journal article" date="2022" name="Int. J. Mol. Sci.">
        <title>Draft Genome of Tanacetum Coccineum: Genomic Comparison of Closely Related Tanacetum-Family Plants.</title>
        <authorList>
            <person name="Yamashiro T."/>
            <person name="Shiraishi A."/>
            <person name="Nakayama K."/>
            <person name="Satake H."/>
        </authorList>
    </citation>
    <scope>NUCLEOTIDE SEQUENCE</scope>
</reference>
<reference evidence="3" key="2">
    <citation type="submission" date="2022-01" db="EMBL/GenBank/DDBJ databases">
        <authorList>
            <person name="Yamashiro T."/>
            <person name="Shiraishi A."/>
            <person name="Satake H."/>
            <person name="Nakayama K."/>
        </authorList>
    </citation>
    <scope>NUCLEOTIDE SEQUENCE</scope>
</reference>
<feature type="coiled-coil region" evidence="1">
    <location>
        <begin position="62"/>
        <end position="89"/>
    </location>
</feature>
<keyword evidence="4" id="KW-1185">Reference proteome</keyword>
<dbReference type="EMBL" id="BQNB010012992">
    <property type="protein sequence ID" value="GJT10491.1"/>
    <property type="molecule type" value="Genomic_DNA"/>
</dbReference>
<feature type="region of interest" description="Disordered" evidence="2">
    <location>
        <begin position="138"/>
        <end position="185"/>
    </location>
</feature>
<evidence type="ECO:0000313" key="3">
    <source>
        <dbReference type="EMBL" id="GJT10491.1"/>
    </source>
</evidence>
<name>A0ABQ5B6H1_9ASTR</name>